<proteinExistence type="predicted"/>
<dbReference type="InterPro" id="IPR002591">
    <property type="entry name" value="Phosphodiest/P_Trfase"/>
</dbReference>
<evidence type="ECO:0000313" key="4">
    <source>
        <dbReference type="Proteomes" id="UP000662931"/>
    </source>
</evidence>
<reference evidence="3" key="1">
    <citation type="submission" date="2020-10" db="EMBL/GenBank/DDBJ databases">
        <authorList>
            <person name="Roach M.J.R."/>
        </authorList>
    </citation>
    <scope>NUCLEOTIDE SEQUENCE</scope>
    <source>
        <strain evidence="3">CBS 1945</strain>
    </source>
</reference>
<dbReference type="RefSeq" id="XP_038779562.1">
    <property type="nucleotide sequence ID" value="XM_038923634.1"/>
</dbReference>
<dbReference type="PANTHER" id="PTHR10151:SF120">
    <property type="entry name" value="BIS(5'-ADENOSYL)-TRIPHOSPHATASE"/>
    <property type="match status" value="1"/>
</dbReference>
<name>A0A875RW27_EENNA</name>
<keyword evidence="2" id="KW-0472">Membrane</keyword>
<dbReference type="Pfam" id="PF01663">
    <property type="entry name" value="Phosphodiest"/>
    <property type="match status" value="1"/>
</dbReference>
<organism evidence="3 4">
    <name type="scientific">Eeniella nana</name>
    <name type="common">Yeast</name>
    <name type="synonym">Brettanomyces nanus</name>
    <dbReference type="NCBI Taxonomy" id="13502"/>
    <lineage>
        <taxon>Eukaryota</taxon>
        <taxon>Fungi</taxon>
        <taxon>Dikarya</taxon>
        <taxon>Ascomycota</taxon>
        <taxon>Saccharomycotina</taxon>
        <taxon>Pichiomycetes</taxon>
        <taxon>Pichiales</taxon>
        <taxon>Pichiaceae</taxon>
        <taxon>Brettanomyces</taxon>
    </lineage>
</organism>
<evidence type="ECO:0000313" key="3">
    <source>
        <dbReference type="EMBL" id="QPG75997.1"/>
    </source>
</evidence>
<dbReference type="PANTHER" id="PTHR10151">
    <property type="entry name" value="ECTONUCLEOTIDE PYROPHOSPHATASE/PHOSPHODIESTERASE"/>
    <property type="match status" value="1"/>
</dbReference>
<dbReference type="AlphaFoldDB" id="A0A875RW27"/>
<dbReference type="Gene3D" id="3.30.1360.180">
    <property type="match status" value="1"/>
</dbReference>
<dbReference type="GO" id="GO:0009141">
    <property type="term" value="P:nucleoside triphosphate metabolic process"/>
    <property type="evidence" value="ECO:0007669"/>
    <property type="project" value="TreeGrafter"/>
</dbReference>
<feature type="region of interest" description="Disordered" evidence="1">
    <location>
        <begin position="600"/>
        <end position="672"/>
    </location>
</feature>
<dbReference type="KEGG" id="bnn:FOA43_003383"/>
<keyword evidence="2" id="KW-1133">Transmembrane helix</keyword>
<dbReference type="Proteomes" id="UP000662931">
    <property type="component" value="Chromosome 4"/>
</dbReference>
<dbReference type="Gene3D" id="3.40.720.10">
    <property type="entry name" value="Alkaline Phosphatase, subunit A"/>
    <property type="match status" value="1"/>
</dbReference>
<gene>
    <name evidence="3" type="ORF">FOA43_003383</name>
</gene>
<dbReference type="InterPro" id="IPR017850">
    <property type="entry name" value="Alkaline_phosphatase_core_sf"/>
</dbReference>
<evidence type="ECO:0000256" key="2">
    <source>
        <dbReference type="SAM" id="Phobius"/>
    </source>
</evidence>
<feature type="compositionally biased region" description="Basic and acidic residues" evidence="1">
    <location>
        <begin position="650"/>
        <end position="663"/>
    </location>
</feature>
<dbReference type="SUPFAM" id="SSF53649">
    <property type="entry name" value="Alkaline phosphatase-like"/>
    <property type="match status" value="1"/>
</dbReference>
<sequence length="696" mass="78340">MVSEGFAVDVPVTNLDVDDDDDEFRIDDDIASTSVDLENLGIFSSDQRSVLSKIGQGFRKMFSRGQNGAGFKYMDNIELFDHGRSRSSSSFADLGDLTTDSRIKKRRLLWKHLFGFMIAAFLATLIGLATLASKSKFSQPSDSKVLKKPLLSNGTTQFYPTTLVISLDGFHPHYISGEVTPFLHQLLTEETSYSAPYMTPTNPSVTFTNHYTLVTGLKPIYHGIISNNFYDSAQNEEFIDTDDSIALNPKWWGGEPVWSTAARHGVSSAVHMWPGSEVKRYDDLNPMYVDKFNKTELLSRKLERICTWLDLPIGKRPELLMSYVPNVDTAGHKYGISGEALKQELKYVDEYLKGIYVNLSERNLLDVVNVIILSDHGMAPTSNGRIIYLDDIVGKENLAKVEYTDGWPMYGIRLYNDSDVERVFKDMKRNYLIDIHKNHYSIHLREEITDEMFGGSDGKYASRIAPIWILPKVGYSIITRAEMNQKGGKYTPLGVHGYSRTEVLMRALFMGTGPFFQTRLGKKNIKLKPFSNTEVYNIICDSLNIEPASNNGTYTSPSYIQLDNILEEGWKDPHQYPDVPFPVEILDVKSTYDLLYSGDVDTDGKWKGTEETEESEDENDSEESETDMEDVNPPETEPVKDGSDESQGSDDDRHGSDDDHHGSESTVWSKLGDIVDDLVDGIGNMIGDVEEAIEPR</sequence>
<feature type="compositionally biased region" description="Acidic residues" evidence="1">
    <location>
        <begin position="611"/>
        <end position="632"/>
    </location>
</feature>
<dbReference type="GeneID" id="62196783"/>
<dbReference type="EMBL" id="CP064815">
    <property type="protein sequence ID" value="QPG75997.1"/>
    <property type="molecule type" value="Genomic_DNA"/>
</dbReference>
<dbReference type="CDD" id="cd16018">
    <property type="entry name" value="Enpp"/>
    <property type="match status" value="1"/>
</dbReference>
<keyword evidence="2" id="KW-0812">Transmembrane</keyword>
<dbReference type="GO" id="GO:0047429">
    <property type="term" value="F:nucleoside triphosphate diphosphatase activity"/>
    <property type="evidence" value="ECO:0007669"/>
    <property type="project" value="TreeGrafter"/>
</dbReference>
<evidence type="ECO:0000256" key="1">
    <source>
        <dbReference type="SAM" id="MobiDB-lite"/>
    </source>
</evidence>
<protein>
    <submittedName>
        <fullName evidence="3">Uncharacterized protein</fullName>
    </submittedName>
</protein>
<accession>A0A875RW27</accession>
<dbReference type="OrthoDB" id="415411at2759"/>
<dbReference type="GO" id="GO:0017111">
    <property type="term" value="F:ribonucleoside triphosphate phosphatase activity"/>
    <property type="evidence" value="ECO:0007669"/>
    <property type="project" value="TreeGrafter"/>
</dbReference>
<keyword evidence="4" id="KW-1185">Reference proteome</keyword>
<feature type="transmembrane region" description="Helical" evidence="2">
    <location>
        <begin position="113"/>
        <end position="132"/>
    </location>
</feature>